<sequence length="118" mass="13942">MRCDVQGVSQDRGYERELFTMMVAQLSTVCVNVVGEKRRGQATQSFITNYVFRCQQLLISGIETIHTHGEYYLLFFSKTWLHNSHWSKIARVYQHSTLTKLRKQILQGNKNFLRERLK</sequence>
<reference evidence="1" key="3">
    <citation type="submission" date="2023-05" db="EMBL/GenBank/DDBJ databases">
        <authorList>
            <person name="Smith C.H."/>
        </authorList>
    </citation>
    <scope>NUCLEOTIDE SEQUENCE</scope>
    <source>
        <strain evidence="1">CHS0354</strain>
        <tissue evidence="1">Mantle</tissue>
    </source>
</reference>
<keyword evidence="2" id="KW-1185">Reference proteome</keyword>
<accession>A0AAE0RW17</accession>
<reference evidence="1" key="1">
    <citation type="journal article" date="2021" name="Genome Biol. Evol.">
        <title>A High-Quality Reference Genome for a Parasitic Bivalve with Doubly Uniparental Inheritance (Bivalvia: Unionida).</title>
        <authorList>
            <person name="Smith C.H."/>
        </authorList>
    </citation>
    <scope>NUCLEOTIDE SEQUENCE</scope>
    <source>
        <strain evidence="1">CHS0354</strain>
    </source>
</reference>
<dbReference type="AlphaFoldDB" id="A0AAE0RW17"/>
<dbReference type="Proteomes" id="UP001195483">
    <property type="component" value="Unassembled WGS sequence"/>
</dbReference>
<dbReference type="EMBL" id="JAEAOA010000907">
    <property type="protein sequence ID" value="KAK3580360.1"/>
    <property type="molecule type" value="Genomic_DNA"/>
</dbReference>
<organism evidence="1 2">
    <name type="scientific">Potamilus streckersoni</name>
    <dbReference type="NCBI Taxonomy" id="2493646"/>
    <lineage>
        <taxon>Eukaryota</taxon>
        <taxon>Metazoa</taxon>
        <taxon>Spiralia</taxon>
        <taxon>Lophotrochozoa</taxon>
        <taxon>Mollusca</taxon>
        <taxon>Bivalvia</taxon>
        <taxon>Autobranchia</taxon>
        <taxon>Heteroconchia</taxon>
        <taxon>Palaeoheterodonta</taxon>
        <taxon>Unionida</taxon>
        <taxon>Unionoidea</taxon>
        <taxon>Unionidae</taxon>
        <taxon>Ambleminae</taxon>
        <taxon>Lampsilini</taxon>
        <taxon>Potamilus</taxon>
    </lineage>
</organism>
<evidence type="ECO:0000313" key="1">
    <source>
        <dbReference type="EMBL" id="KAK3580360.1"/>
    </source>
</evidence>
<reference evidence="1" key="2">
    <citation type="journal article" date="2021" name="Genome Biol. Evol.">
        <title>Developing a high-quality reference genome for a parasitic bivalve with doubly uniparental inheritance (Bivalvia: Unionida).</title>
        <authorList>
            <person name="Smith C.H."/>
        </authorList>
    </citation>
    <scope>NUCLEOTIDE SEQUENCE</scope>
    <source>
        <strain evidence="1">CHS0354</strain>
        <tissue evidence="1">Mantle</tissue>
    </source>
</reference>
<protein>
    <submittedName>
        <fullName evidence="1">Uncharacterized protein</fullName>
    </submittedName>
</protein>
<proteinExistence type="predicted"/>
<evidence type="ECO:0000313" key="2">
    <source>
        <dbReference type="Proteomes" id="UP001195483"/>
    </source>
</evidence>
<name>A0AAE0RW17_9BIVA</name>
<comment type="caution">
    <text evidence="1">The sequence shown here is derived from an EMBL/GenBank/DDBJ whole genome shotgun (WGS) entry which is preliminary data.</text>
</comment>
<gene>
    <name evidence="1" type="ORF">CHS0354_014835</name>
</gene>